<dbReference type="Proteomes" id="UP000319824">
    <property type="component" value="Unassembled WGS sequence"/>
</dbReference>
<comment type="similarity">
    <text evidence="2">Belongs to the serine/threonine dehydratase family.</text>
</comment>
<sequence length="326" mass="34424">MVDLGAIKDARNRIMGHILSTPFVRSPALADICGVPVGLKLEHRQTTGSFKIREATSAIFKLTEAEQARGVIAVSTGNHGRALAYAARAVGSKATICMSRLVPENQVFKIRRLGADVRIVGNSQDDAQEEVERLVRENELVLLPPFDHPDIIAGQGTIGLEIVEAMPDVETVIVQSGGLAAGIAAAVKAMRPQTRVIGVTMERGAAMKASLDAGQPILVEELPTLADALGGGIGLDNELTFAMCRDLLDDFVLLSEDEIAAGIRHAYQNEREIIEGAGAVGVAALLARKAAGLRGPIAVVLSGCNIDMELHRRIICGMSNALGGET</sequence>
<dbReference type="CDD" id="cd01562">
    <property type="entry name" value="Thr-dehyd"/>
    <property type="match status" value="1"/>
</dbReference>
<evidence type="ECO:0000259" key="5">
    <source>
        <dbReference type="Pfam" id="PF00291"/>
    </source>
</evidence>
<dbReference type="InterPro" id="IPR036052">
    <property type="entry name" value="TrpB-like_PALP_sf"/>
</dbReference>
<dbReference type="NCBIfam" id="TIGR02991">
    <property type="entry name" value="ectoine_eutB"/>
    <property type="match status" value="1"/>
</dbReference>
<dbReference type="SUPFAM" id="SSF53686">
    <property type="entry name" value="Tryptophan synthase beta subunit-like PLP-dependent enzymes"/>
    <property type="match status" value="1"/>
</dbReference>
<dbReference type="EMBL" id="VISO01000001">
    <property type="protein sequence ID" value="TVZ75101.1"/>
    <property type="molecule type" value="Genomic_DNA"/>
</dbReference>
<dbReference type="PANTHER" id="PTHR48078">
    <property type="entry name" value="THREONINE DEHYDRATASE, MITOCHONDRIAL-RELATED"/>
    <property type="match status" value="1"/>
</dbReference>
<accession>A0A559TKG5</accession>
<evidence type="ECO:0000313" key="6">
    <source>
        <dbReference type="EMBL" id="TVZ75101.1"/>
    </source>
</evidence>
<dbReference type="InterPro" id="IPR050147">
    <property type="entry name" value="Ser/Thr_Dehydratase"/>
</dbReference>
<name>A0A559TKG5_9HYPH</name>
<organism evidence="6 7">
    <name type="scientific">Rhizobium mongolense USDA 1844</name>
    <dbReference type="NCBI Taxonomy" id="1079460"/>
    <lineage>
        <taxon>Bacteria</taxon>
        <taxon>Pseudomonadati</taxon>
        <taxon>Pseudomonadota</taxon>
        <taxon>Alphaproteobacteria</taxon>
        <taxon>Hyphomicrobiales</taxon>
        <taxon>Rhizobiaceae</taxon>
        <taxon>Rhizobium/Agrobacterium group</taxon>
        <taxon>Rhizobium</taxon>
    </lineage>
</organism>
<evidence type="ECO:0000313" key="7">
    <source>
        <dbReference type="Proteomes" id="UP000319824"/>
    </source>
</evidence>
<dbReference type="NCBIfam" id="NF005680">
    <property type="entry name" value="PRK07476.1"/>
    <property type="match status" value="1"/>
</dbReference>
<dbReference type="AlphaFoldDB" id="A0A559TKG5"/>
<evidence type="ECO:0000256" key="2">
    <source>
        <dbReference type="ARBA" id="ARBA00010869"/>
    </source>
</evidence>
<evidence type="ECO:0000256" key="4">
    <source>
        <dbReference type="ARBA" id="ARBA00023239"/>
    </source>
</evidence>
<dbReference type="GO" id="GO:0006565">
    <property type="term" value="P:L-serine catabolic process"/>
    <property type="evidence" value="ECO:0007669"/>
    <property type="project" value="TreeGrafter"/>
</dbReference>
<reference evidence="6 7" key="1">
    <citation type="submission" date="2019-06" db="EMBL/GenBank/DDBJ databases">
        <title>Pac Bio to generate improved reference genome sequences for organisms with transposon mutant libraries (support for FEBA project).</title>
        <authorList>
            <person name="Blow M."/>
        </authorList>
    </citation>
    <scope>NUCLEOTIDE SEQUENCE [LARGE SCALE GENOMIC DNA]</scope>
    <source>
        <strain evidence="6 7">USDA 1844</strain>
    </source>
</reference>
<dbReference type="Gene3D" id="3.40.50.1100">
    <property type="match status" value="2"/>
</dbReference>
<evidence type="ECO:0000256" key="1">
    <source>
        <dbReference type="ARBA" id="ARBA00001933"/>
    </source>
</evidence>
<protein>
    <submittedName>
        <fullName evidence="6">Threonine dehydratase</fullName>
    </submittedName>
</protein>
<dbReference type="FunFam" id="3.40.50.1100:FF:000005">
    <property type="entry name" value="Threonine dehydratase catabolic"/>
    <property type="match status" value="1"/>
</dbReference>
<dbReference type="PANTHER" id="PTHR48078:SF6">
    <property type="entry name" value="L-THREONINE DEHYDRATASE CATABOLIC TDCB"/>
    <property type="match status" value="1"/>
</dbReference>
<evidence type="ECO:0000256" key="3">
    <source>
        <dbReference type="ARBA" id="ARBA00022898"/>
    </source>
</evidence>
<gene>
    <name evidence="6" type="ORF">BCL32_0502</name>
</gene>
<dbReference type="GO" id="GO:0003941">
    <property type="term" value="F:L-serine ammonia-lyase activity"/>
    <property type="evidence" value="ECO:0007669"/>
    <property type="project" value="TreeGrafter"/>
</dbReference>
<dbReference type="Pfam" id="PF00291">
    <property type="entry name" value="PALP"/>
    <property type="match status" value="1"/>
</dbReference>
<dbReference type="InterPro" id="IPR001926">
    <property type="entry name" value="TrpB-like_PALP"/>
</dbReference>
<comment type="cofactor">
    <cofactor evidence="1">
        <name>pyridoxal 5'-phosphate</name>
        <dbReference type="ChEBI" id="CHEBI:597326"/>
    </cofactor>
</comment>
<dbReference type="GO" id="GO:0006567">
    <property type="term" value="P:L-threonine catabolic process"/>
    <property type="evidence" value="ECO:0007669"/>
    <property type="project" value="TreeGrafter"/>
</dbReference>
<proteinExistence type="inferred from homology"/>
<feature type="domain" description="Tryptophan synthase beta chain-like PALP" evidence="5">
    <location>
        <begin position="15"/>
        <end position="303"/>
    </location>
</feature>
<keyword evidence="3" id="KW-0663">Pyridoxal phosphate</keyword>
<dbReference type="GO" id="GO:0009097">
    <property type="term" value="P:isoleucine biosynthetic process"/>
    <property type="evidence" value="ECO:0007669"/>
    <property type="project" value="TreeGrafter"/>
</dbReference>
<dbReference type="InterPro" id="IPR014333">
    <property type="entry name" value="Ectoine_EutB"/>
</dbReference>
<dbReference type="GO" id="GO:0004794">
    <property type="term" value="F:threonine deaminase activity"/>
    <property type="evidence" value="ECO:0007669"/>
    <property type="project" value="TreeGrafter"/>
</dbReference>
<comment type="caution">
    <text evidence="6">The sequence shown here is derived from an EMBL/GenBank/DDBJ whole genome shotgun (WGS) entry which is preliminary data.</text>
</comment>
<keyword evidence="4" id="KW-0456">Lyase</keyword>